<gene>
    <name evidence="1" type="ORF">rCG_61612</name>
</gene>
<evidence type="ECO:0000313" key="2">
    <source>
        <dbReference type="Proteomes" id="UP000234681"/>
    </source>
</evidence>
<organism evidence="1 2">
    <name type="scientific">Rattus norvegicus</name>
    <name type="common">Rat</name>
    <dbReference type="NCBI Taxonomy" id="10116"/>
    <lineage>
        <taxon>Eukaryota</taxon>
        <taxon>Metazoa</taxon>
        <taxon>Chordata</taxon>
        <taxon>Craniata</taxon>
        <taxon>Vertebrata</taxon>
        <taxon>Euteleostomi</taxon>
        <taxon>Mammalia</taxon>
        <taxon>Eutheria</taxon>
        <taxon>Euarchontoglires</taxon>
        <taxon>Glires</taxon>
        <taxon>Rodentia</taxon>
        <taxon>Myomorpha</taxon>
        <taxon>Muroidea</taxon>
        <taxon>Muridae</taxon>
        <taxon>Murinae</taxon>
        <taxon>Rattus</taxon>
    </lineage>
</organism>
<sequence length="18" mass="2159">MNSCGLYPMDCILCRPWR</sequence>
<proteinExistence type="predicted"/>
<reference evidence="2" key="1">
    <citation type="submission" date="2005-09" db="EMBL/GenBank/DDBJ databases">
        <authorList>
            <person name="Mural R.J."/>
            <person name="Li P.W."/>
            <person name="Adams M.D."/>
            <person name="Amanatides P.G."/>
            <person name="Baden-Tillson H."/>
            <person name="Barnstead M."/>
            <person name="Chin S.H."/>
            <person name="Dew I."/>
            <person name="Evans C.A."/>
            <person name="Ferriera S."/>
            <person name="Flanigan M."/>
            <person name="Fosler C."/>
            <person name="Glodek A."/>
            <person name="Gu Z."/>
            <person name="Holt R.A."/>
            <person name="Jennings D."/>
            <person name="Kraft C.L."/>
            <person name="Lu F."/>
            <person name="Nguyen T."/>
            <person name="Nusskern D.R."/>
            <person name="Pfannkoch C.M."/>
            <person name="Sitter C."/>
            <person name="Sutton G.G."/>
            <person name="Venter J.C."/>
            <person name="Wang Z."/>
            <person name="Woodage T."/>
            <person name="Zheng X.H."/>
            <person name="Zhong F."/>
        </authorList>
    </citation>
    <scope>NUCLEOTIDE SEQUENCE [LARGE SCALE GENOMIC DNA]</scope>
    <source>
        <strain>BN</strain>
        <strain evidence="2">Sprague-Dawley</strain>
    </source>
</reference>
<dbReference type="Proteomes" id="UP000234681">
    <property type="component" value="Chromosome 6"/>
</dbReference>
<dbReference type="EMBL" id="CH473947">
    <property type="protein sequence ID" value="EDM03682.1"/>
    <property type="molecule type" value="Genomic_DNA"/>
</dbReference>
<accession>A6HCC7</accession>
<dbReference type="AlphaFoldDB" id="A6HCC7"/>
<name>A6HCC7_RAT</name>
<protein>
    <submittedName>
        <fullName evidence="1">RCG61612</fullName>
    </submittedName>
</protein>
<evidence type="ECO:0000313" key="1">
    <source>
        <dbReference type="EMBL" id="EDM03682.1"/>
    </source>
</evidence>